<comment type="caution">
    <text evidence="1">The sequence shown here is derived from an EMBL/GenBank/DDBJ whole genome shotgun (WGS) entry which is preliminary data.</text>
</comment>
<dbReference type="AlphaFoldDB" id="A0A9D1FC88"/>
<reference evidence="1" key="2">
    <citation type="journal article" date="2021" name="PeerJ">
        <title>Extensive microbial diversity within the chicken gut microbiome revealed by metagenomics and culture.</title>
        <authorList>
            <person name="Gilroy R."/>
            <person name="Ravi A."/>
            <person name="Getino M."/>
            <person name="Pursley I."/>
            <person name="Horton D.L."/>
            <person name="Alikhan N.F."/>
            <person name="Baker D."/>
            <person name="Gharbi K."/>
            <person name="Hall N."/>
            <person name="Watson M."/>
            <person name="Adriaenssens E.M."/>
            <person name="Foster-Nyarko E."/>
            <person name="Jarju S."/>
            <person name="Secka A."/>
            <person name="Antonio M."/>
            <person name="Oren A."/>
            <person name="Chaudhuri R.R."/>
            <person name="La Ragione R."/>
            <person name="Hildebrand F."/>
            <person name="Pallen M.J."/>
        </authorList>
    </citation>
    <scope>NUCLEOTIDE SEQUENCE</scope>
    <source>
        <strain evidence="1">ChiHjej10B9-9673</strain>
    </source>
</reference>
<dbReference type="PANTHER" id="PTHR37954">
    <property type="entry name" value="BLL4979 PROTEIN"/>
    <property type="match status" value="1"/>
</dbReference>
<dbReference type="InterPro" id="IPR003748">
    <property type="entry name" value="DUF169"/>
</dbReference>
<name>A0A9D1FC88_9FIRM</name>
<sequence>MEIKELFLANVKKYIRPQTDPVAVKLVFDDTPAPEGAIMPMEKYGYPLTLCQGVSAARRMGLTMVFRMEDNACPPQLCAFGYLPQENLLAGKVTVPGYAGNEEAAKKIEAANVLLKEAPKAIWIAPYETATFEPDVVIVYGNSAQATRLAQGYAYYTGDGVKSYTLGRLACAGYINKVFVNQEPTIVIPGGGERVFGTTADDELAFSLPVKDLETTAKGIEAVHAAGYARYPTGFAGITAKPTLPGKYYKYLMPKK</sequence>
<evidence type="ECO:0000313" key="2">
    <source>
        <dbReference type="Proteomes" id="UP000824001"/>
    </source>
</evidence>
<dbReference type="PANTHER" id="PTHR37954:SF3">
    <property type="entry name" value="DUF169 DOMAIN-CONTAINING PROTEIN"/>
    <property type="match status" value="1"/>
</dbReference>
<dbReference type="Pfam" id="PF02596">
    <property type="entry name" value="DUF169"/>
    <property type="match status" value="1"/>
</dbReference>
<organism evidence="1 2">
    <name type="scientific">Candidatus Scatomorpha merdipullorum</name>
    <dbReference type="NCBI Taxonomy" id="2840927"/>
    <lineage>
        <taxon>Bacteria</taxon>
        <taxon>Bacillati</taxon>
        <taxon>Bacillota</taxon>
        <taxon>Clostridia</taxon>
        <taxon>Eubacteriales</taxon>
        <taxon>Candidatus Scatomorpha</taxon>
    </lineage>
</organism>
<dbReference type="Proteomes" id="UP000824001">
    <property type="component" value="Unassembled WGS sequence"/>
</dbReference>
<reference evidence="1" key="1">
    <citation type="submission" date="2020-10" db="EMBL/GenBank/DDBJ databases">
        <authorList>
            <person name="Gilroy R."/>
        </authorList>
    </citation>
    <scope>NUCLEOTIDE SEQUENCE</scope>
    <source>
        <strain evidence="1">ChiHjej10B9-9673</strain>
    </source>
</reference>
<accession>A0A9D1FC88</accession>
<gene>
    <name evidence="1" type="ORF">IAC18_02075</name>
</gene>
<dbReference type="EMBL" id="DVJK01000058">
    <property type="protein sequence ID" value="HIS66329.1"/>
    <property type="molecule type" value="Genomic_DNA"/>
</dbReference>
<evidence type="ECO:0000313" key="1">
    <source>
        <dbReference type="EMBL" id="HIS66329.1"/>
    </source>
</evidence>
<proteinExistence type="predicted"/>
<protein>
    <submittedName>
        <fullName evidence="1">DUF169 domain-containing protein</fullName>
    </submittedName>
</protein>